<dbReference type="InterPro" id="IPR036388">
    <property type="entry name" value="WH-like_DNA-bd_sf"/>
</dbReference>
<name>A0A5B0AZH0_9ACTN</name>
<dbReference type="InterPro" id="IPR029016">
    <property type="entry name" value="GAF-like_dom_sf"/>
</dbReference>
<gene>
    <name evidence="4" type="ORF">FGF04_13660</name>
</gene>
<dbReference type="SUPFAM" id="SSF55781">
    <property type="entry name" value="GAF domain-like"/>
    <property type="match status" value="1"/>
</dbReference>
<keyword evidence="2" id="KW-0804">Transcription</keyword>
<dbReference type="PROSITE" id="PS50921">
    <property type="entry name" value="ANTAR"/>
    <property type="match status" value="1"/>
</dbReference>
<reference evidence="4 5" key="1">
    <citation type="submission" date="2019-05" db="EMBL/GenBank/DDBJ databases">
        <authorList>
            <person name="Hariharan J."/>
            <person name="Choudoir M.J."/>
            <person name="Diebold P."/>
            <person name="Panke-Buisse K."/>
            <person name="Buckley D.H."/>
        </authorList>
    </citation>
    <scope>NUCLEOTIDE SEQUENCE [LARGE SCALE GENOMIC DNA]</scope>
    <source>
        <strain evidence="4 5">SUN51</strain>
    </source>
</reference>
<evidence type="ECO:0000313" key="5">
    <source>
        <dbReference type="Proteomes" id="UP000324965"/>
    </source>
</evidence>
<dbReference type="InterPro" id="IPR012074">
    <property type="entry name" value="GAF_ANTAR"/>
</dbReference>
<keyword evidence="5" id="KW-1185">Reference proteome</keyword>
<dbReference type="AlphaFoldDB" id="A0A5B0AZH0"/>
<evidence type="ECO:0000256" key="2">
    <source>
        <dbReference type="ARBA" id="ARBA00023163"/>
    </source>
</evidence>
<dbReference type="SMART" id="SM01012">
    <property type="entry name" value="ANTAR"/>
    <property type="match status" value="1"/>
</dbReference>
<dbReference type="Pfam" id="PF01590">
    <property type="entry name" value="GAF"/>
    <property type="match status" value="1"/>
</dbReference>
<dbReference type="RefSeq" id="WP_149511575.1">
    <property type="nucleotide sequence ID" value="NZ_VDFC01000040.1"/>
</dbReference>
<dbReference type="OrthoDB" id="3683444at2"/>
<dbReference type="PIRSF" id="PIRSF036625">
    <property type="entry name" value="GAF_ANTAR"/>
    <property type="match status" value="1"/>
</dbReference>
<accession>A0A5B0AZH0</accession>
<dbReference type="Gene3D" id="3.30.450.40">
    <property type="match status" value="1"/>
</dbReference>
<sequence length="242" mass="25443">MMREEQLAEAFVGLADTLDEGFDPVVLLDRLIGYCVGIVGADTAGIVMATIRGDLRTMAVSAGPAPAELIRTQTEEGPGLDCYETHLPVDARRLHGWADRWPRFTARALEAGYGAAHALPLRVGRQTVGFVSLLLAAPDGLAPGDLRLAQALADVAAVALVHWSPDPARPMDILTHVQAAVAAKATVEMAQGMLAEHGGLDPAHALEALRAYSGRNGNRLTATAQALVRRTLDPAAVIAALP</sequence>
<dbReference type="Proteomes" id="UP000324965">
    <property type="component" value="Unassembled WGS sequence"/>
</dbReference>
<dbReference type="GO" id="GO:0003723">
    <property type="term" value="F:RNA binding"/>
    <property type="evidence" value="ECO:0007669"/>
    <property type="project" value="InterPro"/>
</dbReference>
<evidence type="ECO:0000259" key="3">
    <source>
        <dbReference type="PROSITE" id="PS50921"/>
    </source>
</evidence>
<evidence type="ECO:0000313" key="4">
    <source>
        <dbReference type="EMBL" id="KAA0935164.1"/>
    </source>
</evidence>
<feature type="domain" description="ANTAR" evidence="3">
    <location>
        <begin position="167"/>
        <end position="228"/>
    </location>
</feature>
<dbReference type="InterPro" id="IPR003018">
    <property type="entry name" value="GAF"/>
</dbReference>
<evidence type="ECO:0000256" key="1">
    <source>
        <dbReference type="ARBA" id="ARBA00023015"/>
    </source>
</evidence>
<dbReference type="Pfam" id="PF03861">
    <property type="entry name" value="ANTAR"/>
    <property type="match status" value="1"/>
</dbReference>
<dbReference type="Gene3D" id="1.10.10.10">
    <property type="entry name" value="Winged helix-like DNA-binding domain superfamily/Winged helix DNA-binding domain"/>
    <property type="match status" value="1"/>
</dbReference>
<protein>
    <submittedName>
        <fullName evidence="4">ANTAR domain-containing protein</fullName>
    </submittedName>
</protein>
<keyword evidence="1" id="KW-0805">Transcription regulation</keyword>
<dbReference type="EMBL" id="VDFC01000040">
    <property type="protein sequence ID" value="KAA0935164.1"/>
    <property type="molecule type" value="Genomic_DNA"/>
</dbReference>
<dbReference type="InterPro" id="IPR005561">
    <property type="entry name" value="ANTAR"/>
</dbReference>
<comment type="caution">
    <text evidence="4">The sequence shown here is derived from an EMBL/GenBank/DDBJ whole genome shotgun (WGS) entry which is preliminary data.</text>
</comment>
<organism evidence="4 5">
    <name type="scientific">Streptomyces apricus</name>
    <dbReference type="NCBI Taxonomy" id="1828112"/>
    <lineage>
        <taxon>Bacteria</taxon>
        <taxon>Bacillati</taxon>
        <taxon>Actinomycetota</taxon>
        <taxon>Actinomycetes</taxon>
        <taxon>Kitasatosporales</taxon>
        <taxon>Streptomycetaceae</taxon>
        <taxon>Streptomyces</taxon>
    </lineage>
</organism>
<proteinExistence type="predicted"/>